<dbReference type="InterPro" id="IPR033304">
    <property type="entry name" value="DLEC1"/>
</dbReference>
<dbReference type="Gene3D" id="2.60.40.10">
    <property type="entry name" value="Immunoglobulins"/>
    <property type="match status" value="4"/>
</dbReference>
<evidence type="ECO:0000259" key="2">
    <source>
        <dbReference type="Pfam" id="PF23277"/>
    </source>
</evidence>
<keyword evidence="4" id="KW-1185">Reference proteome</keyword>
<dbReference type="Proteomes" id="UP001211907">
    <property type="component" value="Unassembled WGS sequence"/>
</dbReference>
<dbReference type="InterPro" id="IPR059041">
    <property type="entry name" value="Ig_DLEC1_1"/>
</dbReference>
<name>A0AAD5XIF2_9FUNG</name>
<feature type="compositionally biased region" description="Low complexity" evidence="1">
    <location>
        <begin position="178"/>
        <end position="206"/>
    </location>
</feature>
<comment type="caution">
    <text evidence="3">The sequence shown here is derived from an EMBL/GenBank/DDBJ whole genome shotgun (WGS) entry which is preliminary data.</text>
</comment>
<protein>
    <submittedName>
        <fullName evidence="3">Deleted in lung and esophageal cancer protein 1</fullName>
    </submittedName>
</protein>
<proteinExistence type="predicted"/>
<dbReference type="GO" id="GO:0005737">
    <property type="term" value="C:cytoplasm"/>
    <property type="evidence" value="ECO:0007669"/>
    <property type="project" value="TreeGrafter"/>
</dbReference>
<dbReference type="EMBL" id="JADGJH010000324">
    <property type="protein sequence ID" value="KAJ3131040.1"/>
    <property type="molecule type" value="Genomic_DNA"/>
</dbReference>
<dbReference type="PANTHER" id="PTHR46348">
    <property type="entry name" value="DELETED IN LUNG AND ESOPHAGEAL CANCER PROTEIN 1"/>
    <property type="match status" value="1"/>
</dbReference>
<feature type="domain" description="Deleted in lung and esophageal cancer protein 1 Ig-like" evidence="2">
    <location>
        <begin position="558"/>
        <end position="649"/>
    </location>
</feature>
<evidence type="ECO:0000313" key="4">
    <source>
        <dbReference type="Proteomes" id="UP001211907"/>
    </source>
</evidence>
<dbReference type="GO" id="GO:0015631">
    <property type="term" value="F:tubulin binding"/>
    <property type="evidence" value="ECO:0007669"/>
    <property type="project" value="TreeGrafter"/>
</dbReference>
<dbReference type="GO" id="GO:0005929">
    <property type="term" value="C:cilium"/>
    <property type="evidence" value="ECO:0007669"/>
    <property type="project" value="TreeGrafter"/>
</dbReference>
<gene>
    <name evidence="3" type="primary">DLEC1</name>
    <name evidence="3" type="ORF">HK100_006940</name>
</gene>
<feature type="region of interest" description="Disordered" evidence="1">
    <location>
        <begin position="168"/>
        <end position="206"/>
    </location>
</feature>
<accession>A0AAD5XIF2</accession>
<evidence type="ECO:0000313" key="3">
    <source>
        <dbReference type="EMBL" id="KAJ3131040.1"/>
    </source>
</evidence>
<dbReference type="InterPro" id="IPR013783">
    <property type="entry name" value="Ig-like_fold"/>
</dbReference>
<sequence>MSASTTVPQSLLPIINEPGDGLAVDENILKKSLRKWGSVPSVKSRQGHFDPAADPLAKKVVRGFAHAPSKMANNSLIRSKLDALSRSNIELSQITHRAKNLQSSSYSSINVPWIKEIDQSPEKLPKGVSLEFSENLSLLETQRQETIAYLKNWADIQVKALESLVGANKGLPSTETSNPVTPNNKQTNTPKNLTPGKTLKSSSSNKLSASTTKLKLSTAKIAKSNSSFILAGSNIRDPRTGVIIGEENVTLLSLVAAQHGALPIFGELAEANTLSNNLLMISNDEDLKKWRQLFSDPSFNLTPIFVSEVLLKIANTEQCLETLRESLAMKSDWVSKIIREREDIIARIGTLNFKISAASENVEWVKSERNYIRSKSMMVSTVFSDYAQDSGLKFPVLRLPKIDYISDYELLQLGAPTLGIFNQIRNVMISRMDNGLKNNWINKINLSDNCNVPGVLEVDASEIQSDQYTPRGALEPRKIIFHPKTNSMKPFNENEAKLLKAMRTRLNFLRNPRFPKAIPIDCIGILRDDTMPASTNPTISSTESTNKALKSMGGGIVAIPSSISFTNYLPFQKYSKILTIKNRSSHSVRFRLSVPPPYEYSKFFNITMMSSPASGDGLVAPGMGCQYHVEFFPKTLANYEQLLIVFTESGVTCSGLIFEPFTILLSGTRAAPELTIPDVLHCGPCRDGFVAIRRWKFKNVGGTGRFMILDKFDGIDVAQMFADVGQYEEEAQYIAAILNKSSHPKFNPLIKDSFEISPKYFALTHGESAEITVKYNAALIDDELLASVFAEAKFYIACDNCQVLELPVRANIQKASVKITQCVPSNMRVLDEDVFDIKGVKFIFGNQNLAATTKLNLTVRNLSRLKLPFVWVPVDNPGFNPEKQKNYSVSSFDSNLSLSDAFAFFPESGEFNPNSEIVFEITFTPSRVKKYDVIGRLLLLEEGSRILQDNNGFQIIDSNDDTFKIEQECVLEIFLNGQGLNYSVQVKPELILIPGIVYINEIRCTHIAIFNSSISPVTYEWVLEEIDNEILDLSILQHDSMIVQPGESLSFKVFMKGLFPGKINGVLLCKIANKIGPLIRIPVIAEVGINPADLIFDSEFINFGLIALGMFASASITLTNSSKYTIAYQLLAFSSVEDNNFSKTQLEPWYISFSDSNATLLPGESKKIKLVFIPTWYQSFRGILTCEILRGNRKAVVTAVNMLAEVQTPYVTIDTTGNCIAYVNVPFNFDMALKNMTMLKTKFLWNTKIYNCKNFTVQFESTHGELNPLETKLISAIIVFKEIEMAQTVEFECVIDGMVQNGGIVLAALTADVFGFAVQMKVAENPDLEGENLKLDFGNDCPIFESRTRTLIIRNKSAIASPYRIWIENYSALDVNQWIADEVSEKGTQARPQKLILRPTEKPKIGFNSATGKQWLENVTIVRQRIAKTNQVLREGRGVAFHPTPSHGILNPFSLVKITVTSYNNLVGMYSDNLVFEVGPWIRKIIPLTMGVDGVPVKFSGAQLVVSKNQSKVDRINFGTQIVQHRIRLPLPPFGENEHHTFKKSRVSVVLNQLNDTSFLDSASVAQVIKKEILVENQSPRTIFLRWNIFTKRQPLSSVTAQQNTLSTPSNDEIDNMLLDELITNNPLTSPVVIQPAPMIIPAFKIVSARISFCAHETGYYKSLLVADVGYIQPDGSVTYSPAPDRKQLEDPFFEDNGFEQNLLAPMKRLEKAQIPFPEGFALPRIRKVRLLVQAKVVEPNLIFEEDVMVKDATGQVSRKNSAVWFNRLKDNKILAEALQQANKGATRNSGTNNYQMKYPLQLENEAKIFTDEESPITMIHLRNKSETICSFQINASSSDVFKIIHVEKPQTPHLSTNKFNKKIPIKMNESVLPSLVSSRPISAVVSSSTRALSAELSTSQLASEAPTRLNMPFATPTAARPTTITVLNMSEKQKKLPPLGEEVDDLPSNIVYELNPMEMIRIAVECIDTDILRSTTVEDNLSSEIAGLDLLRKREIDFLGFQGFAKGYLNILFTNGSVQNIPILCHDRTIEEN</sequence>
<dbReference type="Pfam" id="PF23277">
    <property type="entry name" value="Ig_Dlec1_1"/>
    <property type="match status" value="1"/>
</dbReference>
<organism evidence="3 4">
    <name type="scientific">Physocladia obscura</name>
    <dbReference type="NCBI Taxonomy" id="109957"/>
    <lineage>
        <taxon>Eukaryota</taxon>
        <taxon>Fungi</taxon>
        <taxon>Fungi incertae sedis</taxon>
        <taxon>Chytridiomycota</taxon>
        <taxon>Chytridiomycota incertae sedis</taxon>
        <taxon>Chytridiomycetes</taxon>
        <taxon>Chytridiales</taxon>
        <taxon>Chytriomycetaceae</taxon>
        <taxon>Physocladia</taxon>
    </lineage>
</organism>
<reference evidence="3" key="1">
    <citation type="submission" date="2020-05" db="EMBL/GenBank/DDBJ databases">
        <title>Phylogenomic resolution of chytrid fungi.</title>
        <authorList>
            <person name="Stajich J.E."/>
            <person name="Amses K."/>
            <person name="Simmons R."/>
            <person name="Seto K."/>
            <person name="Myers J."/>
            <person name="Bonds A."/>
            <person name="Quandt C.A."/>
            <person name="Barry K."/>
            <person name="Liu P."/>
            <person name="Grigoriev I."/>
            <person name="Longcore J.E."/>
            <person name="James T.Y."/>
        </authorList>
    </citation>
    <scope>NUCLEOTIDE SEQUENCE</scope>
    <source>
        <strain evidence="3">JEL0513</strain>
    </source>
</reference>
<dbReference type="PANTHER" id="PTHR46348:SF1">
    <property type="entry name" value="DELETED IN LUNG AND ESOPHAGEAL CANCER PROTEIN 1"/>
    <property type="match status" value="1"/>
</dbReference>
<evidence type="ECO:0000256" key="1">
    <source>
        <dbReference type="SAM" id="MobiDB-lite"/>
    </source>
</evidence>